<keyword evidence="1" id="KW-0812">Transmembrane</keyword>
<reference evidence="2 3" key="1">
    <citation type="submission" date="2019-01" db="EMBL/GenBank/DDBJ databases">
        <title>Sequencing of cultivated peanut Arachis hypogaea provides insights into genome evolution and oil improvement.</title>
        <authorList>
            <person name="Chen X."/>
        </authorList>
    </citation>
    <scope>NUCLEOTIDE SEQUENCE [LARGE SCALE GENOMIC DNA]</scope>
    <source>
        <strain evidence="3">cv. Fuhuasheng</strain>
        <tissue evidence="2">Leaves</tissue>
    </source>
</reference>
<keyword evidence="1" id="KW-0472">Membrane</keyword>
<gene>
    <name evidence="2" type="ORF">Ahy_A09g045127</name>
</gene>
<dbReference type="AlphaFoldDB" id="A0A445BLL8"/>
<organism evidence="2 3">
    <name type="scientific">Arachis hypogaea</name>
    <name type="common">Peanut</name>
    <dbReference type="NCBI Taxonomy" id="3818"/>
    <lineage>
        <taxon>Eukaryota</taxon>
        <taxon>Viridiplantae</taxon>
        <taxon>Streptophyta</taxon>
        <taxon>Embryophyta</taxon>
        <taxon>Tracheophyta</taxon>
        <taxon>Spermatophyta</taxon>
        <taxon>Magnoliopsida</taxon>
        <taxon>eudicotyledons</taxon>
        <taxon>Gunneridae</taxon>
        <taxon>Pentapetalae</taxon>
        <taxon>rosids</taxon>
        <taxon>fabids</taxon>
        <taxon>Fabales</taxon>
        <taxon>Fabaceae</taxon>
        <taxon>Papilionoideae</taxon>
        <taxon>50 kb inversion clade</taxon>
        <taxon>dalbergioids sensu lato</taxon>
        <taxon>Dalbergieae</taxon>
        <taxon>Pterocarpus clade</taxon>
        <taxon>Arachis</taxon>
    </lineage>
</organism>
<comment type="caution">
    <text evidence="2">The sequence shown here is derived from an EMBL/GenBank/DDBJ whole genome shotgun (WGS) entry which is preliminary data.</text>
</comment>
<dbReference type="EMBL" id="SDMP01000009">
    <property type="protein sequence ID" value="RYR39568.1"/>
    <property type="molecule type" value="Genomic_DNA"/>
</dbReference>
<feature type="transmembrane region" description="Helical" evidence="1">
    <location>
        <begin position="12"/>
        <end position="29"/>
    </location>
</feature>
<sequence>MFRRRKGVQTLTKKLVLLLLIGLTTAVLLI</sequence>
<evidence type="ECO:0000313" key="3">
    <source>
        <dbReference type="Proteomes" id="UP000289738"/>
    </source>
</evidence>
<protein>
    <submittedName>
        <fullName evidence="2">Uncharacterized protein</fullName>
    </submittedName>
</protein>
<proteinExistence type="predicted"/>
<accession>A0A445BLL8</accession>
<keyword evidence="1" id="KW-1133">Transmembrane helix</keyword>
<dbReference type="Proteomes" id="UP000289738">
    <property type="component" value="Chromosome A09"/>
</dbReference>
<keyword evidence="3" id="KW-1185">Reference proteome</keyword>
<evidence type="ECO:0000256" key="1">
    <source>
        <dbReference type="SAM" id="Phobius"/>
    </source>
</evidence>
<evidence type="ECO:0000313" key="2">
    <source>
        <dbReference type="EMBL" id="RYR39568.1"/>
    </source>
</evidence>
<name>A0A445BLL8_ARAHY</name>